<keyword evidence="1" id="KW-0812">Transmembrane</keyword>
<keyword evidence="1" id="KW-1133">Transmembrane helix</keyword>
<accession>A0AAE9CK33</accession>
<name>A0AAE9CK33_9CAUD</name>
<protein>
    <submittedName>
        <fullName evidence="2">Uncharacterized protein</fullName>
    </submittedName>
</protein>
<dbReference type="EMBL" id="OL604152">
    <property type="protein sequence ID" value="UJQ43986.1"/>
    <property type="molecule type" value="Genomic_DNA"/>
</dbReference>
<sequence>MFVILWILFSALVATFAKRTGRNPGTWFFIAVLTSPGIGALLLLIGWLMNGSVKKEVVSNHKMFGSYEAAYNYVTNNYNVDMYYRSQVASEIYRLARNTDDCDQIVANYVG</sequence>
<evidence type="ECO:0000313" key="3">
    <source>
        <dbReference type="Proteomes" id="UP000829649"/>
    </source>
</evidence>
<evidence type="ECO:0000313" key="2">
    <source>
        <dbReference type="EMBL" id="UJQ43986.1"/>
    </source>
</evidence>
<keyword evidence="1" id="KW-0472">Membrane</keyword>
<reference evidence="2" key="1">
    <citation type="submission" date="2021-11" db="EMBL/GenBank/DDBJ databases">
        <authorList>
            <person name="Sousa J."/>
            <person name="Sillankorva S."/>
            <person name="Faustino A."/>
            <person name="Carvalho C."/>
        </authorList>
    </citation>
    <scope>NUCLEOTIDE SEQUENCE</scope>
</reference>
<dbReference type="Proteomes" id="UP000829649">
    <property type="component" value="Segment"/>
</dbReference>
<evidence type="ECO:0000256" key="1">
    <source>
        <dbReference type="SAM" id="Phobius"/>
    </source>
</evidence>
<reference evidence="2" key="2">
    <citation type="journal article" date="2022" name="Curr. Genet.">
        <title>Suggestion for a new bacteriophage genus for the Klebsiella pneumoniae phage vB_KpnS-Carvaje.</title>
        <authorList>
            <person name="Sousa J.C."/>
            <person name="Sillankorva S."/>
            <person name="Faustino A."/>
            <person name="Carvalho C.M."/>
        </authorList>
    </citation>
    <scope>NUCLEOTIDE SEQUENCE</scope>
</reference>
<gene>
    <name evidence="2" type="ORF">vBKpnSCarvaje_0022</name>
</gene>
<keyword evidence="3" id="KW-1185">Reference proteome</keyword>
<proteinExistence type="predicted"/>
<feature type="transmembrane region" description="Helical" evidence="1">
    <location>
        <begin position="27"/>
        <end position="49"/>
    </location>
</feature>
<organism evidence="2 3">
    <name type="scientific">Klebsiella phage vB_KpnS-Carvaje</name>
    <dbReference type="NCBI Taxonomy" id="2900314"/>
    <lineage>
        <taxon>Viruses</taxon>
        <taxon>Duplodnaviria</taxon>
        <taxon>Heunggongvirae</taxon>
        <taxon>Uroviricota</taxon>
        <taxon>Caudoviricetes</taxon>
        <taxon>Carvajevirus</taxon>
        <taxon>Carvajevirus carvaje</taxon>
    </lineage>
</organism>